<feature type="compositionally biased region" description="Basic and acidic residues" evidence="1">
    <location>
        <begin position="76"/>
        <end position="88"/>
    </location>
</feature>
<accession>A0A8H2EB42</accession>
<evidence type="ECO:0000313" key="2">
    <source>
        <dbReference type="EMBL" id="TGJ74981.1"/>
    </source>
</evidence>
<evidence type="ECO:0000313" key="3">
    <source>
        <dbReference type="Proteomes" id="UP000297595"/>
    </source>
</evidence>
<comment type="caution">
    <text evidence="2">The sequence shown here is derived from an EMBL/GenBank/DDBJ whole genome shotgun (WGS) entry which is preliminary data.</text>
</comment>
<sequence>MEKKIEIDGDSYHAWPGVGQDNRESGLGGEEVSSEGRESEPDEGSEEGSEGKLGGEEQEEGESDKNGGDEGEEEGGGGRDEEHDEHASVESSIAVDSRPSDTDFAIASQISSLMGIGEAPLTGFKWLLNIDISPDFFQRILVERLGSKLSTLEILSHGSNLPARKLPEDRLPCLRKLLVRGVYSPQRVAELHYILRASPGLQSFGFGVGEAAIPEADFNSRFRFSDSEIAGIGLENDDFGWERAPTNWTDFIETCIFKNLQRLPLRELMIEDVGLTPMMAKLLPLGSLRHMSLSGIGSSFGFIEEIDMQKLQLETCNIVYERVGENCLFRKFIGDLQPGLRHLGFRCKAWDVDIGLDLLGHTLEIEYPGIFLLPEGFTEKQKDTLETLIFNVIIPDWKGGWAMITPPKNFEISSEFSKLTEASIPLLMKNTVSKKRLPNGPIPGPQKIFWTLIPISLSGASRLPNLRTLTLTPISTEYRADFVENIFETKIHFKGWVEMYQEQLVTYVEDLVGTYANGYMQAFGIDRRPSLEWIFVIGEENCHFEVGFRIGWSLVNGLKYDSRITLLPGTDARNSIKTEDMRFRKIQS</sequence>
<dbReference type="EMBL" id="SOZJ01000001">
    <property type="protein sequence ID" value="TGJ74981.1"/>
    <property type="molecule type" value="Genomic_DNA"/>
</dbReference>
<dbReference type="Proteomes" id="UP000297595">
    <property type="component" value="Unassembled WGS sequence"/>
</dbReference>
<gene>
    <name evidence="2" type="ORF">EYR41_001934</name>
</gene>
<evidence type="ECO:0000256" key="1">
    <source>
        <dbReference type="SAM" id="MobiDB-lite"/>
    </source>
</evidence>
<feature type="region of interest" description="Disordered" evidence="1">
    <location>
        <begin position="1"/>
        <end position="100"/>
    </location>
</feature>
<name>A0A8H2EB42_ORBOL</name>
<protein>
    <submittedName>
        <fullName evidence="2">Uncharacterized protein</fullName>
    </submittedName>
</protein>
<reference evidence="2 3" key="1">
    <citation type="submission" date="2019-03" db="EMBL/GenBank/DDBJ databases">
        <title>Nematode-trapping fungi genome.</title>
        <authorList>
            <person name="Vidal-Diez De Ulzurrun G."/>
        </authorList>
    </citation>
    <scope>NUCLEOTIDE SEQUENCE [LARGE SCALE GENOMIC DNA]</scope>
    <source>
        <strain evidence="2 3">TWF154</strain>
    </source>
</reference>
<dbReference type="AlphaFoldDB" id="A0A8H2EB42"/>
<organism evidence="2 3">
    <name type="scientific">Orbilia oligospora</name>
    <name type="common">Nematode-trapping fungus</name>
    <name type="synonym">Arthrobotrys oligospora</name>
    <dbReference type="NCBI Taxonomy" id="2813651"/>
    <lineage>
        <taxon>Eukaryota</taxon>
        <taxon>Fungi</taxon>
        <taxon>Dikarya</taxon>
        <taxon>Ascomycota</taxon>
        <taxon>Pezizomycotina</taxon>
        <taxon>Orbiliomycetes</taxon>
        <taxon>Orbiliales</taxon>
        <taxon>Orbiliaceae</taxon>
        <taxon>Orbilia</taxon>
    </lineage>
</organism>
<feature type="compositionally biased region" description="Basic and acidic residues" evidence="1">
    <location>
        <begin position="1"/>
        <end position="11"/>
    </location>
</feature>
<proteinExistence type="predicted"/>